<evidence type="ECO:0000256" key="7">
    <source>
        <dbReference type="ARBA" id="ARBA00022927"/>
    </source>
</evidence>
<evidence type="ECO:0000256" key="4">
    <source>
        <dbReference type="ARBA" id="ARBA00022475"/>
    </source>
</evidence>
<keyword evidence="7" id="KW-0653">Protein transport</keyword>
<dbReference type="GO" id="GO:0055085">
    <property type="term" value="P:transmembrane transport"/>
    <property type="evidence" value="ECO:0007669"/>
    <property type="project" value="InterPro"/>
</dbReference>
<feature type="transmembrane region" description="Helical" evidence="11">
    <location>
        <begin position="46"/>
        <end position="68"/>
    </location>
</feature>
<protein>
    <submittedName>
        <fullName evidence="13">TonB family protein</fullName>
    </submittedName>
</protein>
<evidence type="ECO:0000313" key="14">
    <source>
        <dbReference type="Proteomes" id="UP000000488"/>
    </source>
</evidence>
<keyword evidence="8 11" id="KW-1133">Transmembrane helix</keyword>
<evidence type="ECO:0000256" key="3">
    <source>
        <dbReference type="ARBA" id="ARBA00022448"/>
    </source>
</evidence>
<dbReference type="eggNOG" id="COG0810">
    <property type="taxonomic scope" value="Bacteria"/>
</dbReference>
<dbReference type="Pfam" id="PF03544">
    <property type="entry name" value="TonB_C"/>
    <property type="match status" value="1"/>
</dbReference>
<dbReference type="NCBIfam" id="TIGR01352">
    <property type="entry name" value="tonB_Cterm"/>
    <property type="match status" value="1"/>
</dbReference>
<evidence type="ECO:0000256" key="9">
    <source>
        <dbReference type="ARBA" id="ARBA00023136"/>
    </source>
</evidence>
<evidence type="ECO:0000256" key="8">
    <source>
        <dbReference type="ARBA" id="ARBA00022989"/>
    </source>
</evidence>
<evidence type="ECO:0000313" key="13">
    <source>
        <dbReference type="EMBL" id="AEI63107.1"/>
    </source>
</evidence>
<dbReference type="GO" id="GO:0005886">
    <property type="term" value="C:plasma membrane"/>
    <property type="evidence" value="ECO:0007669"/>
    <property type="project" value="UniProtKB-SubCell"/>
</dbReference>
<evidence type="ECO:0000256" key="10">
    <source>
        <dbReference type="SAM" id="MobiDB-lite"/>
    </source>
</evidence>
<feature type="compositionally biased region" description="Pro residues" evidence="10">
    <location>
        <begin position="120"/>
        <end position="135"/>
    </location>
</feature>
<dbReference type="PROSITE" id="PS52015">
    <property type="entry name" value="TONB_CTD"/>
    <property type="match status" value="1"/>
</dbReference>
<evidence type="ECO:0000256" key="1">
    <source>
        <dbReference type="ARBA" id="ARBA00004383"/>
    </source>
</evidence>
<comment type="similarity">
    <text evidence="2">Belongs to the TonB family.</text>
</comment>
<dbReference type="InterPro" id="IPR037682">
    <property type="entry name" value="TonB_C"/>
</dbReference>
<dbReference type="SUPFAM" id="SSF74653">
    <property type="entry name" value="TolA/TonB C-terminal domain"/>
    <property type="match status" value="1"/>
</dbReference>
<evidence type="ECO:0000256" key="6">
    <source>
        <dbReference type="ARBA" id="ARBA00022692"/>
    </source>
</evidence>
<name>F8C7A9_MYXFH</name>
<comment type="subcellular location">
    <subcellularLocation>
        <location evidence="1">Cell inner membrane</location>
        <topology evidence="1">Single-pass membrane protein</topology>
        <orientation evidence="1">Periplasmic side</orientation>
    </subcellularLocation>
</comment>
<dbReference type="STRING" id="483219.LILAB_05930"/>
<keyword evidence="5" id="KW-0997">Cell inner membrane</keyword>
<evidence type="ECO:0000256" key="11">
    <source>
        <dbReference type="SAM" id="Phobius"/>
    </source>
</evidence>
<dbReference type="KEGG" id="mfu:LILAB_05930"/>
<keyword evidence="3" id="KW-0813">Transport</keyword>
<dbReference type="InterPro" id="IPR006260">
    <property type="entry name" value="TonB/TolA_C"/>
</dbReference>
<dbReference type="PANTHER" id="PTHR33446">
    <property type="entry name" value="PROTEIN TONB-RELATED"/>
    <property type="match status" value="1"/>
</dbReference>
<feature type="domain" description="TonB C-terminal" evidence="12">
    <location>
        <begin position="193"/>
        <end position="283"/>
    </location>
</feature>
<evidence type="ECO:0000259" key="12">
    <source>
        <dbReference type="PROSITE" id="PS52015"/>
    </source>
</evidence>
<dbReference type="InterPro" id="IPR051045">
    <property type="entry name" value="TonB-dependent_transducer"/>
</dbReference>
<keyword evidence="4" id="KW-1003">Cell membrane</keyword>
<dbReference type="Gene3D" id="3.30.1150.10">
    <property type="match status" value="1"/>
</dbReference>
<proteinExistence type="inferred from homology"/>
<keyword evidence="6 11" id="KW-0812">Transmembrane</keyword>
<sequence length="283" mass="29721">MPEESTQAPAPEAAPFASVLRAREAPAPFASALRAREAPARSRQRLLALVLAATGLHAAALLGLASLWHGAPRRLEGDAHQGEVLVLRLSAVPPAPRAGDVVQRTAPPPRPRAARRPRPSRAPTPPRATAPPSTPEPLSVGRPAGIASQGGDSLAERAVAGITQRALGAEVTGLLTAPPPAAAPEAPEDAARRYFEEMFRDRFNDVPYPDPARMAGIEGRLVLRISVGAQGQLVSMRVLGVCPHPVLCEAAQEAVRHAAPFPPPPPALGGRVTVELPFNYHLE</sequence>
<evidence type="ECO:0000256" key="5">
    <source>
        <dbReference type="ARBA" id="ARBA00022519"/>
    </source>
</evidence>
<evidence type="ECO:0000256" key="2">
    <source>
        <dbReference type="ARBA" id="ARBA00006555"/>
    </source>
</evidence>
<dbReference type="Proteomes" id="UP000000488">
    <property type="component" value="Chromosome"/>
</dbReference>
<dbReference type="HOGENOM" id="CLU_982905_0_0_7"/>
<gene>
    <name evidence="13" type="ordered locus">LILAB_05930</name>
</gene>
<dbReference type="GO" id="GO:0015031">
    <property type="term" value="P:protein transport"/>
    <property type="evidence" value="ECO:0007669"/>
    <property type="project" value="UniProtKB-KW"/>
</dbReference>
<feature type="region of interest" description="Disordered" evidence="10">
    <location>
        <begin position="96"/>
        <end position="152"/>
    </location>
</feature>
<accession>F8C7A9</accession>
<organism evidence="13 14">
    <name type="scientific">Myxococcus fulvus (strain ATCC BAA-855 / HW-1)</name>
    <dbReference type="NCBI Taxonomy" id="483219"/>
    <lineage>
        <taxon>Bacteria</taxon>
        <taxon>Pseudomonadati</taxon>
        <taxon>Myxococcota</taxon>
        <taxon>Myxococcia</taxon>
        <taxon>Myxococcales</taxon>
        <taxon>Cystobacterineae</taxon>
        <taxon>Myxococcaceae</taxon>
        <taxon>Myxococcus</taxon>
    </lineage>
</organism>
<dbReference type="AlphaFoldDB" id="F8C7A9"/>
<dbReference type="EMBL" id="CP002830">
    <property type="protein sequence ID" value="AEI63107.1"/>
    <property type="molecule type" value="Genomic_DNA"/>
</dbReference>
<keyword evidence="9 11" id="KW-0472">Membrane</keyword>
<reference evidence="13 14" key="1">
    <citation type="journal article" date="2011" name="J. Bacteriol.">
        <title>Genome sequence of the halotolerant marine bacterium Myxococcus fulvus HW-1.</title>
        <authorList>
            <person name="Li Z.F."/>
            <person name="Li X."/>
            <person name="Liu H."/>
            <person name="Liu X."/>
            <person name="Han K."/>
            <person name="Wu Z.H."/>
            <person name="Hu W."/>
            <person name="Li F.F."/>
            <person name="Li Y.Z."/>
        </authorList>
    </citation>
    <scope>NUCLEOTIDE SEQUENCE [LARGE SCALE GENOMIC DNA]</scope>
    <source>
        <strain evidence="14">ATCC BAA-855 / HW-1</strain>
    </source>
</reference>